<dbReference type="AlphaFoldDB" id="A0A7X2T2C1"/>
<evidence type="ECO:0000256" key="3">
    <source>
        <dbReference type="ARBA" id="ARBA00038502"/>
    </source>
</evidence>
<dbReference type="PANTHER" id="PTHR43792">
    <property type="entry name" value="GNAT FAMILY, PUTATIVE (AFU_ORTHOLOGUE AFUA_3G00765)-RELATED-RELATED"/>
    <property type="match status" value="1"/>
</dbReference>
<dbReference type="Proteomes" id="UP000460287">
    <property type="component" value="Unassembled WGS sequence"/>
</dbReference>
<evidence type="ECO:0000259" key="4">
    <source>
        <dbReference type="PROSITE" id="PS51186"/>
    </source>
</evidence>
<dbReference type="PROSITE" id="PS51186">
    <property type="entry name" value="GNAT"/>
    <property type="match status" value="1"/>
</dbReference>
<dbReference type="EMBL" id="VULX01000034">
    <property type="protein sequence ID" value="MSR92507.1"/>
    <property type="molecule type" value="Genomic_DNA"/>
</dbReference>
<dbReference type="Pfam" id="PF13302">
    <property type="entry name" value="Acetyltransf_3"/>
    <property type="match status" value="1"/>
</dbReference>
<sequence length="309" mass="35627">MVESVNIKIDNVKGNESEYVIRDESKITIGRFIILEFSKESRAATIRLKFYRVSDSNLLEQSLHIICRTIFKNSPILKLNLMVPEDLDTRSFLNIGFVLEGIITNNLYSNGNYKSELSFGITEDEYAIHKKYYNVDLKGRRISVRSLGPDDAQSMLDFYSSNKDHLAPYEPRRDESFYTLKTQTEILKESYTELINGTGITLGIFKNDSLIGRIKISDIVYGIFKSCYLGYCMDKDHQGNGYMKEAVNLVLEYIKNDLELHRVEASTLVDNVKSQSVLKSCGFEELGLNKKYLYINGDWRDHITFYKII</sequence>
<feature type="domain" description="N-acetyltransferase" evidence="4">
    <location>
        <begin position="142"/>
        <end position="306"/>
    </location>
</feature>
<evidence type="ECO:0000313" key="6">
    <source>
        <dbReference type="Proteomes" id="UP000460287"/>
    </source>
</evidence>
<organism evidence="5 6">
    <name type="scientific">Inconstantimicrobium porci</name>
    <dbReference type="NCBI Taxonomy" id="2652291"/>
    <lineage>
        <taxon>Bacteria</taxon>
        <taxon>Bacillati</taxon>
        <taxon>Bacillota</taxon>
        <taxon>Clostridia</taxon>
        <taxon>Eubacteriales</taxon>
        <taxon>Clostridiaceae</taxon>
        <taxon>Inconstantimicrobium</taxon>
    </lineage>
</organism>
<name>A0A7X2T2C1_9CLOT</name>
<evidence type="ECO:0000256" key="1">
    <source>
        <dbReference type="ARBA" id="ARBA00022679"/>
    </source>
</evidence>
<dbReference type="PANTHER" id="PTHR43792:SF8">
    <property type="entry name" value="[RIBOSOMAL PROTEIN US5]-ALANINE N-ACETYLTRANSFERASE"/>
    <property type="match status" value="1"/>
</dbReference>
<dbReference type="SUPFAM" id="SSF55729">
    <property type="entry name" value="Acyl-CoA N-acyltransferases (Nat)"/>
    <property type="match status" value="1"/>
</dbReference>
<dbReference type="GO" id="GO:0008999">
    <property type="term" value="F:protein-N-terminal-alanine acetyltransferase activity"/>
    <property type="evidence" value="ECO:0007669"/>
    <property type="project" value="TreeGrafter"/>
</dbReference>
<gene>
    <name evidence="5" type="ORF">FYJ33_14295</name>
</gene>
<evidence type="ECO:0000313" key="5">
    <source>
        <dbReference type="EMBL" id="MSR92507.1"/>
    </source>
</evidence>
<dbReference type="InterPro" id="IPR000182">
    <property type="entry name" value="GNAT_dom"/>
</dbReference>
<keyword evidence="6" id="KW-1185">Reference proteome</keyword>
<proteinExistence type="inferred from homology"/>
<protein>
    <submittedName>
        <fullName evidence="5">GNAT family N-acetyltransferase</fullName>
    </submittedName>
</protein>
<dbReference type="Gene3D" id="3.40.630.30">
    <property type="match status" value="2"/>
</dbReference>
<keyword evidence="2" id="KW-0012">Acyltransferase</keyword>
<dbReference type="GO" id="GO:0005737">
    <property type="term" value="C:cytoplasm"/>
    <property type="evidence" value="ECO:0007669"/>
    <property type="project" value="TreeGrafter"/>
</dbReference>
<dbReference type="InterPro" id="IPR051531">
    <property type="entry name" value="N-acetyltransferase"/>
</dbReference>
<keyword evidence="1 5" id="KW-0808">Transferase</keyword>
<dbReference type="InterPro" id="IPR016181">
    <property type="entry name" value="Acyl_CoA_acyltransferase"/>
</dbReference>
<comment type="similarity">
    <text evidence="3">Belongs to the acetyltransferase family. RimJ subfamily.</text>
</comment>
<accession>A0A7X2T2C1</accession>
<reference evidence="5 6" key="1">
    <citation type="submission" date="2019-08" db="EMBL/GenBank/DDBJ databases">
        <title>In-depth cultivation of the pig gut microbiome towards novel bacterial diversity and tailored functional studies.</title>
        <authorList>
            <person name="Wylensek D."/>
            <person name="Hitch T.C.A."/>
            <person name="Clavel T."/>
        </authorList>
    </citation>
    <scope>NUCLEOTIDE SEQUENCE [LARGE SCALE GENOMIC DNA]</scope>
    <source>
        <strain evidence="5 6">WCA-383-APC-5B</strain>
    </source>
</reference>
<comment type="caution">
    <text evidence="5">The sequence shown here is derived from an EMBL/GenBank/DDBJ whole genome shotgun (WGS) entry which is preliminary data.</text>
</comment>
<evidence type="ECO:0000256" key="2">
    <source>
        <dbReference type="ARBA" id="ARBA00023315"/>
    </source>
</evidence>